<keyword evidence="4 7" id="KW-0067">ATP-binding</keyword>
<evidence type="ECO:0000256" key="4">
    <source>
        <dbReference type="ARBA" id="ARBA00022840"/>
    </source>
</evidence>
<feature type="domain" description="Helicase ATP-binding" evidence="9">
    <location>
        <begin position="79"/>
        <end position="248"/>
    </location>
</feature>
<dbReference type="InterPro" id="IPR000629">
    <property type="entry name" value="RNA-helicase_DEAD-box_CS"/>
</dbReference>
<feature type="region of interest" description="Disordered" evidence="8">
    <location>
        <begin position="1"/>
        <end position="26"/>
    </location>
</feature>
<accession>A0A1G2NZN0</accession>
<evidence type="ECO:0000256" key="1">
    <source>
        <dbReference type="ARBA" id="ARBA00022741"/>
    </source>
</evidence>
<evidence type="ECO:0000256" key="3">
    <source>
        <dbReference type="ARBA" id="ARBA00022806"/>
    </source>
</evidence>
<dbReference type="InterPro" id="IPR011545">
    <property type="entry name" value="DEAD/DEAH_box_helicase_dom"/>
</dbReference>
<sequence>MYRNSFKTRSFRPRNDGGRRSFSQNIHPSKFINKASSVNETAVFKPEHTFRDFNIDEQLKLAITKMGYETPTPIQDKAIPHILKNTDVIGIANTGTGKTAAFLIPLIDKVLRNRKEQVMIIAPTRELAIQIEGELIKFARDLKIYSVCCVGGMSIGHQIRELRYFNNFIIGTPGRLRDLIDNKKIFLSEYRTIVLDEADRMLDMGFVNEMRFIMAGMPKERHTLFFSATVSSEIEKLIKEFLSQPIRISVKNRDTSANVEQDVVKIRRGTDKVDVLHGLLNKEGFSKVLIFGRTKHGVEKLSKILVGKGFKAESIHGNKNHVKRQQALRLFKNNHVQILVATDVAARGLDIADVSHVINFDLPATYDDYVHRIGRTGRANMVGKALTFIVDNV</sequence>
<dbReference type="CDD" id="cd18787">
    <property type="entry name" value="SF2_C_DEAD"/>
    <property type="match status" value="1"/>
</dbReference>
<gene>
    <name evidence="12" type="ORF">A3G52_02730</name>
</gene>
<keyword evidence="2 7" id="KW-0378">Hydrolase</keyword>
<dbReference type="Gene3D" id="3.40.50.300">
    <property type="entry name" value="P-loop containing nucleotide triphosphate hydrolases"/>
    <property type="match status" value="2"/>
</dbReference>
<dbReference type="CDD" id="cd00268">
    <property type="entry name" value="DEADc"/>
    <property type="match status" value="1"/>
</dbReference>
<dbReference type="SMART" id="SM00487">
    <property type="entry name" value="DEXDc"/>
    <property type="match status" value="1"/>
</dbReference>
<dbReference type="InterPro" id="IPR050079">
    <property type="entry name" value="DEAD_box_RNA_helicase"/>
</dbReference>
<dbReference type="PROSITE" id="PS51192">
    <property type="entry name" value="HELICASE_ATP_BIND_1"/>
    <property type="match status" value="1"/>
</dbReference>
<evidence type="ECO:0000313" key="12">
    <source>
        <dbReference type="EMBL" id="OHA41555.1"/>
    </source>
</evidence>
<evidence type="ECO:0000256" key="6">
    <source>
        <dbReference type="PROSITE-ProRule" id="PRU00552"/>
    </source>
</evidence>
<keyword evidence="1 7" id="KW-0547">Nucleotide-binding</keyword>
<comment type="similarity">
    <text evidence="5 7">Belongs to the DEAD box helicase family.</text>
</comment>
<evidence type="ECO:0000259" key="11">
    <source>
        <dbReference type="PROSITE" id="PS51195"/>
    </source>
</evidence>
<evidence type="ECO:0000259" key="10">
    <source>
        <dbReference type="PROSITE" id="PS51194"/>
    </source>
</evidence>
<evidence type="ECO:0008006" key="14">
    <source>
        <dbReference type="Google" id="ProtNLM"/>
    </source>
</evidence>
<organism evidence="12 13">
    <name type="scientific">Candidatus Taylorbacteria bacterium RIFCSPLOWO2_12_FULL_43_20</name>
    <dbReference type="NCBI Taxonomy" id="1802332"/>
    <lineage>
        <taxon>Bacteria</taxon>
        <taxon>Candidatus Tayloriibacteriota</taxon>
    </lineage>
</organism>
<evidence type="ECO:0000256" key="7">
    <source>
        <dbReference type="RuleBase" id="RU000492"/>
    </source>
</evidence>
<dbReference type="GO" id="GO:0016787">
    <property type="term" value="F:hydrolase activity"/>
    <property type="evidence" value="ECO:0007669"/>
    <property type="project" value="UniProtKB-KW"/>
</dbReference>
<dbReference type="InterPro" id="IPR014001">
    <property type="entry name" value="Helicase_ATP-bd"/>
</dbReference>
<dbReference type="InterPro" id="IPR044742">
    <property type="entry name" value="DEAD/DEAH_RhlB"/>
</dbReference>
<feature type="short sequence motif" description="Q motif" evidence="6">
    <location>
        <begin position="48"/>
        <end position="76"/>
    </location>
</feature>
<dbReference type="Proteomes" id="UP000177269">
    <property type="component" value="Unassembled WGS sequence"/>
</dbReference>
<dbReference type="InterPro" id="IPR001650">
    <property type="entry name" value="Helicase_C-like"/>
</dbReference>
<feature type="domain" description="DEAD-box RNA helicase Q" evidence="11">
    <location>
        <begin position="48"/>
        <end position="76"/>
    </location>
</feature>
<comment type="caution">
    <text evidence="12">The sequence shown here is derived from an EMBL/GenBank/DDBJ whole genome shotgun (WGS) entry which is preliminary data.</text>
</comment>
<keyword evidence="3 7" id="KW-0347">Helicase</keyword>
<evidence type="ECO:0000256" key="2">
    <source>
        <dbReference type="ARBA" id="ARBA00022801"/>
    </source>
</evidence>
<evidence type="ECO:0000256" key="8">
    <source>
        <dbReference type="SAM" id="MobiDB-lite"/>
    </source>
</evidence>
<dbReference type="SUPFAM" id="SSF52540">
    <property type="entry name" value="P-loop containing nucleoside triphosphate hydrolases"/>
    <property type="match status" value="1"/>
</dbReference>
<dbReference type="PROSITE" id="PS51195">
    <property type="entry name" value="Q_MOTIF"/>
    <property type="match status" value="1"/>
</dbReference>
<dbReference type="Pfam" id="PF00271">
    <property type="entry name" value="Helicase_C"/>
    <property type="match status" value="1"/>
</dbReference>
<dbReference type="GO" id="GO:0005829">
    <property type="term" value="C:cytosol"/>
    <property type="evidence" value="ECO:0007669"/>
    <property type="project" value="TreeGrafter"/>
</dbReference>
<evidence type="ECO:0000259" key="9">
    <source>
        <dbReference type="PROSITE" id="PS51192"/>
    </source>
</evidence>
<dbReference type="GO" id="GO:0003676">
    <property type="term" value="F:nucleic acid binding"/>
    <property type="evidence" value="ECO:0007669"/>
    <property type="project" value="InterPro"/>
</dbReference>
<dbReference type="PROSITE" id="PS51194">
    <property type="entry name" value="HELICASE_CTER"/>
    <property type="match status" value="1"/>
</dbReference>
<reference evidence="12 13" key="1">
    <citation type="journal article" date="2016" name="Nat. Commun.">
        <title>Thousands of microbial genomes shed light on interconnected biogeochemical processes in an aquifer system.</title>
        <authorList>
            <person name="Anantharaman K."/>
            <person name="Brown C.T."/>
            <person name="Hug L.A."/>
            <person name="Sharon I."/>
            <person name="Castelle C.J."/>
            <person name="Probst A.J."/>
            <person name="Thomas B.C."/>
            <person name="Singh A."/>
            <person name="Wilkins M.J."/>
            <person name="Karaoz U."/>
            <person name="Brodie E.L."/>
            <person name="Williams K.H."/>
            <person name="Hubbard S.S."/>
            <person name="Banfield J.F."/>
        </authorList>
    </citation>
    <scope>NUCLEOTIDE SEQUENCE [LARGE SCALE GENOMIC DNA]</scope>
</reference>
<feature type="domain" description="Helicase C-terminal" evidence="10">
    <location>
        <begin position="258"/>
        <end position="393"/>
    </location>
</feature>
<dbReference type="GO" id="GO:0005524">
    <property type="term" value="F:ATP binding"/>
    <property type="evidence" value="ECO:0007669"/>
    <property type="project" value="UniProtKB-KW"/>
</dbReference>
<dbReference type="Pfam" id="PF00270">
    <property type="entry name" value="DEAD"/>
    <property type="match status" value="1"/>
</dbReference>
<evidence type="ECO:0000256" key="5">
    <source>
        <dbReference type="ARBA" id="ARBA00038437"/>
    </source>
</evidence>
<dbReference type="AlphaFoldDB" id="A0A1G2NZN0"/>
<dbReference type="GO" id="GO:0003724">
    <property type="term" value="F:RNA helicase activity"/>
    <property type="evidence" value="ECO:0007669"/>
    <property type="project" value="InterPro"/>
</dbReference>
<evidence type="ECO:0000313" key="13">
    <source>
        <dbReference type="Proteomes" id="UP000177269"/>
    </source>
</evidence>
<dbReference type="SMART" id="SM00490">
    <property type="entry name" value="HELICc"/>
    <property type="match status" value="1"/>
</dbReference>
<dbReference type="PANTHER" id="PTHR47959">
    <property type="entry name" value="ATP-DEPENDENT RNA HELICASE RHLE-RELATED"/>
    <property type="match status" value="1"/>
</dbReference>
<protein>
    <recommendedName>
        <fullName evidence="14">RNA helicase</fullName>
    </recommendedName>
</protein>
<dbReference type="EMBL" id="MHSK01000031">
    <property type="protein sequence ID" value="OHA41555.1"/>
    <property type="molecule type" value="Genomic_DNA"/>
</dbReference>
<dbReference type="InterPro" id="IPR027417">
    <property type="entry name" value="P-loop_NTPase"/>
</dbReference>
<dbReference type="PANTHER" id="PTHR47959:SF13">
    <property type="entry name" value="ATP-DEPENDENT RNA HELICASE RHLE"/>
    <property type="match status" value="1"/>
</dbReference>
<proteinExistence type="inferred from homology"/>
<dbReference type="InterPro" id="IPR014014">
    <property type="entry name" value="RNA_helicase_DEAD_Q_motif"/>
</dbReference>
<name>A0A1G2NZN0_9BACT</name>
<dbReference type="PROSITE" id="PS00039">
    <property type="entry name" value="DEAD_ATP_HELICASE"/>
    <property type="match status" value="1"/>
</dbReference>